<name>A0ABY4M303_9ACTN</name>
<evidence type="ECO:0000313" key="2">
    <source>
        <dbReference type="Proteomes" id="UP000830115"/>
    </source>
</evidence>
<accession>A0ABY4M303</accession>
<evidence type="ECO:0000313" key="1">
    <source>
        <dbReference type="EMBL" id="UQA92127.1"/>
    </source>
</evidence>
<reference evidence="1" key="1">
    <citation type="submission" date="2021-10" db="EMBL/GenBank/DDBJ databases">
        <title>Streptomyces nigrumlapis sp.nov.,an antimicrobial producing actinobacterium isolated from Black Gobi rocks.</title>
        <authorList>
            <person name="Wen Y."/>
            <person name="Zhang W."/>
            <person name="Liu X.G."/>
        </authorList>
    </citation>
    <scope>NUCLEOTIDE SEQUENCE</scope>
    <source>
        <strain evidence="1">ST13-2-2</strain>
    </source>
</reference>
<organism evidence="1 2">
    <name type="scientific">Streptomyces halobius</name>
    <dbReference type="NCBI Taxonomy" id="2879846"/>
    <lineage>
        <taxon>Bacteria</taxon>
        <taxon>Bacillati</taxon>
        <taxon>Actinomycetota</taxon>
        <taxon>Actinomycetes</taxon>
        <taxon>Kitasatosporales</taxon>
        <taxon>Streptomycetaceae</taxon>
        <taxon>Streptomyces</taxon>
    </lineage>
</organism>
<sequence length="126" mass="14071">MSNPGDRGKHLYTHVLLKAEYVATPLWDRTPGRINDSIDYDELGLSDELAQQLEAWNYRFSSAAFESDDPSEREAFTEDGSNLAAELQEELGDGVEVIYVDGIHGVPTRPNQIVSESPGDYHWSAE</sequence>
<protein>
    <submittedName>
        <fullName evidence="1">Uncharacterized protein</fullName>
    </submittedName>
</protein>
<gene>
    <name evidence="1" type="ORF">K9S39_09970</name>
</gene>
<proteinExistence type="predicted"/>
<dbReference type="RefSeq" id="WP_248862988.1">
    <property type="nucleotide sequence ID" value="NZ_CP086322.1"/>
</dbReference>
<dbReference type="EMBL" id="CP086322">
    <property type="protein sequence ID" value="UQA92127.1"/>
    <property type="molecule type" value="Genomic_DNA"/>
</dbReference>
<keyword evidence="2" id="KW-1185">Reference proteome</keyword>
<dbReference type="Proteomes" id="UP000830115">
    <property type="component" value="Chromosome"/>
</dbReference>